<gene>
    <name evidence="2" type="ORF">ABV298_01410</name>
</gene>
<accession>A0AAU8FM40</accession>
<sequence>MPYASGIRIIRGSDFMYEDQRFATSRLDVLVYESEVLKEDVTISGNVFADLFVSTTGTDADFVVKLTTFIPATLRTTFPLTRT</sequence>
<dbReference type="Pfam" id="PF08530">
    <property type="entry name" value="PepX_C"/>
    <property type="match status" value="1"/>
</dbReference>
<dbReference type="EMBL" id="CP159289">
    <property type="protein sequence ID" value="XCH25117.1"/>
    <property type="molecule type" value="Genomic_DNA"/>
</dbReference>
<protein>
    <submittedName>
        <fullName evidence="2">CocE/NonD family hydrolase C-terminal non-catalytic domain-containing protein</fullName>
    </submittedName>
</protein>
<dbReference type="RefSeq" id="WP_353720420.1">
    <property type="nucleotide sequence ID" value="NZ_CP159289.1"/>
</dbReference>
<keyword evidence="2" id="KW-0378">Hydrolase</keyword>
<evidence type="ECO:0000313" key="2">
    <source>
        <dbReference type="EMBL" id="XCH25117.1"/>
    </source>
</evidence>
<dbReference type="Gene3D" id="2.60.120.260">
    <property type="entry name" value="Galactose-binding domain-like"/>
    <property type="match status" value="1"/>
</dbReference>
<organism evidence="2">
    <name type="scientific">Dyadobacter sp. 676</name>
    <dbReference type="NCBI Taxonomy" id="3088362"/>
    <lineage>
        <taxon>Bacteria</taxon>
        <taxon>Pseudomonadati</taxon>
        <taxon>Bacteroidota</taxon>
        <taxon>Cytophagia</taxon>
        <taxon>Cytophagales</taxon>
        <taxon>Spirosomataceae</taxon>
        <taxon>Dyadobacter</taxon>
    </lineage>
</organism>
<evidence type="ECO:0000259" key="1">
    <source>
        <dbReference type="Pfam" id="PF08530"/>
    </source>
</evidence>
<dbReference type="GO" id="GO:0008239">
    <property type="term" value="F:dipeptidyl-peptidase activity"/>
    <property type="evidence" value="ECO:0007669"/>
    <property type="project" value="InterPro"/>
</dbReference>
<dbReference type="AlphaFoldDB" id="A0AAU8FM40"/>
<dbReference type="InterPro" id="IPR013736">
    <property type="entry name" value="Xaa-Pro_dipept_C"/>
</dbReference>
<dbReference type="InterPro" id="IPR008979">
    <property type="entry name" value="Galactose-bd-like_sf"/>
</dbReference>
<name>A0AAU8FM40_9BACT</name>
<dbReference type="SUPFAM" id="SSF49785">
    <property type="entry name" value="Galactose-binding domain-like"/>
    <property type="match status" value="1"/>
</dbReference>
<proteinExistence type="predicted"/>
<feature type="domain" description="Xaa-Pro dipeptidyl-peptidase C-terminal" evidence="1">
    <location>
        <begin position="24"/>
        <end position="71"/>
    </location>
</feature>
<reference evidence="2" key="1">
    <citation type="submission" date="2024-06" db="EMBL/GenBank/DDBJ databases">
        <title>Sequencing and assembly of the genome of Dyadobacter sp. strain 676, a symbiont of Cyamopsis tetragonoloba.</title>
        <authorList>
            <person name="Guro P."/>
            <person name="Sazanova A."/>
            <person name="Kuznetsova I."/>
            <person name="Belimov A."/>
            <person name="Safronova V."/>
        </authorList>
    </citation>
    <scope>NUCLEOTIDE SEQUENCE</scope>
    <source>
        <strain evidence="2">676</strain>
    </source>
</reference>